<organism evidence="6 7">
    <name type="scientific">Lithocarpus litseifolius</name>
    <dbReference type="NCBI Taxonomy" id="425828"/>
    <lineage>
        <taxon>Eukaryota</taxon>
        <taxon>Viridiplantae</taxon>
        <taxon>Streptophyta</taxon>
        <taxon>Embryophyta</taxon>
        <taxon>Tracheophyta</taxon>
        <taxon>Spermatophyta</taxon>
        <taxon>Magnoliopsida</taxon>
        <taxon>eudicotyledons</taxon>
        <taxon>Gunneridae</taxon>
        <taxon>Pentapetalae</taxon>
        <taxon>rosids</taxon>
        <taxon>fabids</taxon>
        <taxon>Fagales</taxon>
        <taxon>Fagaceae</taxon>
        <taxon>Lithocarpus</taxon>
    </lineage>
</organism>
<dbReference type="AlphaFoldDB" id="A0AAW2CKD2"/>
<evidence type="ECO:0000256" key="1">
    <source>
        <dbReference type="ARBA" id="ARBA00008072"/>
    </source>
</evidence>
<feature type="domain" description="Alcohol dehydrogenase-like N-terminal" evidence="5">
    <location>
        <begin position="15"/>
        <end position="81"/>
    </location>
</feature>
<keyword evidence="4" id="KW-0560">Oxidoreductase</keyword>
<gene>
    <name evidence="6" type="ORF">SO802_018304</name>
</gene>
<keyword evidence="2" id="KW-0479">Metal-binding</keyword>
<keyword evidence="7" id="KW-1185">Reference proteome</keyword>
<sequence>MLSLEFKLVDREQKHEIVGVVTKVGSKVQKFKVGDKVGVGCMVGACHSCDSCANELENYCPDMILTYGVKYFDGTITQGGYSGHHGCR</sequence>
<dbReference type="GO" id="GO:0046872">
    <property type="term" value="F:metal ion binding"/>
    <property type="evidence" value="ECO:0007669"/>
    <property type="project" value="UniProtKB-KW"/>
</dbReference>
<keyword evidence="3" id="KW-0862">Zinc</keyword>
<evidence type="ECO:0000256" key="2">
    <source>
        <dbReference type="ARBA" id="ARBA00022723"/>
    </source>
</evidence>
<comment type="caution">
    <text evidence="6">The sequence shown here is derived from an EMBL/GenBank/DDBJ whole genome shotgun (WGS) entry which is preliminary data.</text>
</comment>
<dbReference type="PANTHER" id="PTHR42683">
    <property type="entry name" value="ALDEHYDE REDUCTASE"/>
    <property type="match status" value="1"/>
</dbReference>
<dbReference type="Proteomes" id="UP001459277">
    <property type="component" value="Unassembled WGS sequence"/>
</dbReference>
<dbReference type="SUPFAM" id="SSF50129">
    <property type="entry name" value="GroES-like"/>
    <property type="match status" value="1"/>
</dbReference>
<protein>
    <recommendedName>
        <fullName evidence="5">Alcohol dehydrogenase-like N-terminal domain-containing protein</fullName>
    </recommendedName>
</protein>
<dbReference type="Pfam" id="PF08240">
    <property type="entry name" value="ADH_N"/>
    <property type="match status" value="1"/>
</dbReference>
<dbReference type="InterPro" id="IPR047109">
    <property type="entry name" value="CAD-like"/>
</dbReference>
<accession>A0AAW2CKD2</accession>
<comment type="similarity">
    <text evidence="1">Belongs to the zinc-containing alcohol dehydrogenase family.</text>
</comment>
<evidence type="ECO:0000256" key="3">
    <source>
        <dbReference type="ARBA" id="ARBA00022833"/>
    </source>
</evidence>
<dbReference type="InterPro" id="IPR013154">
    <property type="entry name" value="ADH-like_N"/>
</dbReference>
<name>A0AAW2CKD2_9ROSI</name>
<dbReference type="InterPro" id="IPR011032">
    <property type="entry name" value="GroES-like_sf"/>
</dbReference>
<evidence type="ECO:0000313" key="7">
    <source>
        <dbReference type="Proteomes" id="UP001459277"/>
    </source>
</evidence>
<dbReference type="EMBL" id="JAZDWU010000006">
    <property type="protein sequence ID" value="KAK9998701.1"/>
    <property type="molecule type" value="Genomic_DNA"/>
</dbReference>
<evidence type="ECO:0000256" key="4">
    <source>
        <dbReference type="ARBA" id="ARBA00023002"/>
    </source>
</evidence>
<evidence type="ECO:0000259" key="5">
    <source>
        <dbReference type="Pfam" id="PF08240"/>
    </source>
</evidence>
<dbReference type="GO" id="GO:0016616">
    <property type="term" value="F:oxidoreductase activity, acting on the CH-OH group of donors, NAD or NADP as acceptor"/>
    <property type="evidence" value="ECO:0007669"/>
    <property type="project" value="InterPro"/>
</dbReference>
<reference evidence="6 7" key="1">
    <citation type="submission" date="2024-01" db="EMBL/GenBank/DDBJ databases">
        <title>A telomere-to-telomere, gap-free genome of sweet tea (Lithocarpus litseifolius).</title>
        <authorList>
            <person name="Zhou J."/>
        </authorList>
    </citation>
    <scope>NUCLEOTIDE SEQUENCE [LARGE SCALE GENOMIC DNA]</scope>
    <source>
        <strain evidence="6">Zhou-2022a</strain>
        <tissue evidence="6">Leaf</tissue>
    </source>
</reference>
<dbReference type="Gene3D" id="3.90.180.10">
    <property type="entry name" value="Medium-chain alcohol dehydrogenases, catalytic domain"/>
    <property type="match status" value="1"/>
</dbReference>
<proteinExistence type="inferred from homology"/>
<evidence type="ECO:0000313" key="6">
    <source>
        <dbReference type="EMBL" id="KAK9998701.1"/>
    </source>
</evidence>